<dbReference type="OrthoDB" id="9792847at2"/>
<evidence type="ECO:0000313" key="3">
    <source>
        <dbReference type="Proteomes" id="UP000307790"/>
    </source>
</evidence>
<protein>
    <submittedName>
        <fullName evidence="2">Stage II sporulation protein M</fullName>
    </submittedName>
</protein>
<evidence type="ECO:0000313" key="2">
    <source>
        <dbReference type="EMBL" id="TLU67219.1"/>
    </source>
</evidence>
<sequence length="314" mass="35282">MKQNQFVRLNEARWQLFSQFDASDKDWVAVYPEQFRQICSDLALARSRQYSPALIERLNQLVQQGQQHLYQSNGFSLVHILKIFTQDFPRALYENSKYIVASTLAFWGLGLLAFLWVLIAPQHIYWFIDPMQVNQLESMYDPAGSVQTDSRSAGQDVMMFGYYVYNNIGIAFQMFGGGALLGVGALFPLLFNSFYFGAISAHIVNVGFEEPFFSFVIGHGSFELMAIVIAGAAGCKIGFSILNPGTLARKEAIKKSGMSVLPLICGAFVMLLIAAFVEAFWSSSDLPSIVKYIVGSLGWFWVLHRLYRGCRYGN</sequence>
<feature type="transmembrane region" description="Helical" evidence="1">
    <location>
        <begin position="289"/>
        <end position="307"/>
    </location>
</feature>
<dbReference type="AlphaFoldDB" id="A0A5R9IRI0"/>
<dbReference type="InterPro" id="IPR002798">
    <property type="entry name" value="SpoIIM-like"/>
</dbReference>
<comment type="caution">
    <text evidence="2">The sequence shown here is derived from an EMBL/GenBank/DDBJ whole genome shotgun (WGS) entry which is preliminary data.</text>
</comment>
<organism evidence="2 3">
    <name type="scientific">Thalassotalea litorea</name>
    <dbReference type="NCBI Taxonomy" id="2020715"/>
    <lineage>
        <taxon>Bacteria</taxon>
        <taxon>Pseudomonadati</taxon>
        <taxon>Pseudomonadota</taxon>
        <taxon>Gammaproteobacteria</taxon>
        <taxon>Alteromonadales</taxon>
        <taxon>Colwelliaceae</taxon>
        <taxon>Thalassotalea</taxon>
    </lineage>
</organism>
<evidence type="ECO:0000256" key="1">
    <source>
        <dbReference type="SAM" id="Phobius"/>
    </source>
</evidence>
<keyword evidence="1" id="KW-0472">Membrane</keyword>
<keyword evidence="3" id="KW-1185">Reference proteome</keyword>
<dbReference type="PANTHER" id="PTHR35337">
    <property type="entry name" value="SLR1478 PROTEIN"/>
    <property type="match status" value="1"/>
</dbReference>
<keyword evidence="1" id="KW-1133">Transmembrane helix</keyword>
<accession>A0A5R9IRI0</accession>
<feature type="transmembrane region" description="Helical" evidence="1">
    <location>
        <begin position="98"/>
        <end position="119"/>
    </location>
</feature>
<proteinExistence type="predicted"/>
<dbReference type="EMBL" id="VCBC01000003">
    <property type="protein sequence ID" value="TLU67219.1"/>
    <property type="molecule type" value="Genomic_DNA"/>
</dbReference>
<keyword evidence="1" id="KW-0812">Transmembrane</keyword>
<dbReference type="PANTHER" id="PTHR35337:SF1">
    <property type="entry name" value="SLR1478 PROTEIN"/>
    <property type="match status" value="1"/>
</dbReference>
<name>A0A5R9IRI0_9GAMM</name>
<feature type="transmembrane region" description="Helical" evidence="1">
    <location>
        <begin position="260"/>
        <end position="283"/>
    </location>
</feature>
<dbReference type="Pfam" id="PF01944">
    <property type="entry name" value="SpoIIM"/>
    <property type="match status" value="1"/>
</dbReference>
<dbReference type="RefSeq" id="WP_138318502.1">
    <property type="nucleotide sequence ID" value="NZ_VCBC01000003.1"/>
</dbReference>
<gene>
    <name evidence="2" type="ORF">FE810_02755</name>
</gene>
<feature type="transmembrane region" description="Helical" evidence="1">
    <location>
        <begin position="211"/>
        <end position="239"/>
    </location>
</feature>
<reference evidence="2 3" key="1">
    <citation type="submission" date="2019-05" db="EMBL/GenBank/DDBJ databases">
        <title>Genome sequences of Thalassotalea litorea 1K03283.</title>
        <authorList>
            <person name="Zhang D."/>
        </authorList>
    </citation>
    <scope>NUCLEOTIDE SEQUENCE [LARGE SCALE GENOMIC DNA]</scope>
    <source>
        <strain evidence="2 3">MCCC 1K03283</strain>
    </source>
</reference>
<feature type="transmembrane region" description="Helical" evidence="1">
    <location>
        <begin position="168"/>
        <end position="191"/>
    </location>
</feature>
<dbReference type="Proteomes" id="UP000307790">
    <property type="component" value="Unassembled WGS sequence"/>
</dbReference>